<dbReference type="InterPro" id="IPR008756">
    <property type="entry name" value="Peptidase_M56"/>
</dbReference>
<reference evidence="3" key="2">
    <citation type="journal article" date="2021" name="PeerJ">
        <title>Extensive microbial diversity within the chicken gut microbiome revealed by metagenomics and culture.</title>
        <authorList>
            <person name="Gilroy R."/>
            <person name="Ravi A."/>
            <person name="Getino M."/>
            <person name="Pursley I."/>
            <person name="Horton D.L."/>
            <person name="Alikhan N.F."/>
            <person name="Baker D."/>
            <person name="Gharbi K."/>
            <person name="Hall N."/>
            <person name="Watson M."/>
            <person name="Adriaenssens E.M."/>
            <person name="Foster-Nyarko E."/>
            <person name="Jarju S."/>
            <person name="Secka A."/>
            <person name="Antonio M."/>
            <person name="Oren A."/>
            <person name="Chaudhuri R.R."/>
            <person name="La Ragione R."/>
            <person name="Hildebrand F."/>
            <person name="Pallen M.J."/>
        </authorList>
    </citation>
    <scope>NUCLEOTIDE SEQUENCE</scope>
    <source>
        <strain evidence="3">CHK180-2868</strain>
    </source>
</reference>
<feature type="transmembrane region" description="Helical" evidence="1">
    <location>
        <begin position="32"/>
        <end position="53"/>
    </location>
</feature>
<dbReference type="AlphaFoldDB" id="A0A9D1A4A4"/>
<evidence type="ECO:0000256" key="1">
    <source>
        <dbReference type="SAM" id="Phobius"/>
    </source>
</evidence>
<keyword evidence="1" id="KW-0472">Membrane</keyword>
<organism evidence="3 4">
    <name type="scientific">Candidatus Copromonas faecavium</name>
    <name type="common">nom. illeg.</name>
    <dbReference type="NCBI Taxonomy" id="2840740"/>
    <lineage>
        <taxon>Bacteria</taxon>
        <taxon>Bacillati</taxon>
        <taxon>Bacillota</taxon>
        <taxon>Clostridia</taxon>
        <taxon>Lachnospirales</taxon>
        <taxon>Lachnospiraceae</taxon>
        <taxon>Candidatus Copromonas (nom. illeg.)</taxon>
    </lineage>
</organism>
<gene>
    <name evidence="3" type="ORF">IAB28_01075</name>
</gene>
<feature type="domain" description="Peptidase M56" evidence="2">
    <location>
        <begin position="33"/>
        <end position="225"/>
    </location>
</feature>
<dbReference type="CDD" id="cd07341">
    <property type="entry name" value="M56_BlaR1_MecR1_like"/>
    <property type="match status" value="1"/>
</dbReference>
<dbReference type="PANTHER" id="PTHR34978">
    <property type="entry name" value="POSSIBLE SENSOR-TRANSDUCER PROTEIN BLAR"/>
    <property type="match status" value="1"/>
</dbReference>
<evidence type="ECO:0000313" key="3">
    <source>
        <dbReference type="EMBL" id="HIR04553.1"/>
    </source>
</evidence>
<accession>A0A9D1A4A4</accession>
<proteinExistence type="predicted"/>
<dbReference type="Proteomes" id="UP000824250">
    <property type="component" value="Unassembled WGS sequence"/>
</dbReference>
<feature type="transmembrane region" description="Helical" evidence="1">
    <location>
        <begin position="232"/>
        <end position="256"/>
    </location>
</feature>
<reference evidence="3" key="1">
    <citation type="submission" date="2020-10" db="EMBL/GenBank/DDBJ databases">
        <authorList>
            <person name="Gilroy R."/>
        </authorList>
    </citation>
    <scope>NUCLEOTIDE SEQUENCE</scope>
    <source>
        <strain evidence="3">CHK180-2868</strain>
    </source>
</reference>
<sequence>MLWMIPNYLYLTEMGGMEVPEPALVLRAPERLVWGVFAVWLLGFAGVLGWSILSHLRFRRQILSTAREVTDPAVLAIWEEELKNANFIDPWFRLVTSPAVSSPLSIGLLRHAARVVLPERPYSAEDLRLIFRHELIHIGREDSWSKFFLVFCTAMCWFHPFMWKAMRKSAEDLELSCDETVLTGADEDTRRRYAGLILETAGDGRGFTTCLSAAASSLRYRLKNIVRPPRTYSGAMTVGLIFFLLSMSCGYVALAYGGGMGADIFFGKREPSACSLAYVDNVDSTLYTPLACMDETAFYEYLSSMELRELTGNYGFEEKGRKIAFRWDTPDGSFSAILSDDMMRLVPFGERAEPKLYYLPEKTDWEYLDMILEPAS</sequence>
<dbReference type="PANTHER" id="PTHR34978:SF3">
    <property type="entry name" value="SLR0241 PROTEIN"/>
    <property type="match status" value="1"/>
</dbReference>
<dbReference type="InterPro" id="IPR052173">
    <property type="entry name" value="Beta-lactam_resp_regulator"/>
</dbReference>
<keyword evidence="1" id="KW-0812">Transmembrane</keyword>
<protein>
    <submittedName>
        <fullName evidence="3">M56 family metallopeptidase</fullName>
    </submittedName>
</protein>
<name>A0A9D1A4A4_9FIRM</name>
<comment type="caution">
    <text evidence="3">The sequence shown here is derived from an EMBL/GenBank/DDBJ whole genome shotgun (WGS) entry which is preliminary data.</text>
</comment>
<dbReference type="EMBL" id="DVGC01000004">
    <property type="protein sequence ID" value="HIR04553.1"/>
    <property type="molecule type" value="Genomic_DNA"/>
</dbReference>
<keyword evidence="1" id="KW-1133">Transmembrane helix</keyword>
<evidence type="ECO:0000313" key="4">
    <source>
        <dbReference type="Proteomes" id="UP000824250"/>
    </source>
</evidence>
<dbReference type="Pfam" id="PF05569">
    <property type="entry name" value="Peptidase_M56"/>
    <property type="match status" value="1"/>
</dbReference>
<evidence type="ECO:0000259" key="2">
    <source>
        <dbReference type="Pfam" id="PF05569"/>
    </source>
</evidence>